<dbReference type="PANTHER" id="PTHR46630:SF1">
    <property type="entry name" value="TETRATRICOPEPTIDE REPEAT PROTEIN 29"/>
    <property type="match status" value="1"/>
</dbReference>
<accession>A0A537M2X0</accession>
<dbReference type="Pfam" id="PF17874">
    <property type="entry name" value="TPR_MalT"/>
    <property type="match status" value="1"/>
</dbReference>
<dbReference type="AlphaFoldDB" id="A0A537M2X0"/>
<evidence type="ECO:0000259" key="7">
    <source>
        <dbReference type="PROSITE" id="PS50943"/>
    </source>
</evidence>
<evidence type="ECO:0000313" key="8">
    <source>
        <dbReference type="EMBL" id="TMJ14217.1"/>
    </source>
</evidence>
<dbReference type="PANTHER" id="PTHR46630">
    <property type="entry name" value="TETRATRICOPEPTIDE REPEAT PROTEIN 29"/>
    <property type="match status" value="1"/>
</dbReference>
<sequence>MPRLTLGQRLRRARQAKGLTQEALGKPTLTKGFISLLEHDRAQPSVATLEWLSARLGQPVSYFLDGQDAVSDKMLAMLGSRGRGELSRRQYEAARKVFTELVRLAAGGRNEAVRIQAELGLGEALLGLRRLEEAGRHLTKALRAGRTAGAAPVECRALRGLGTVAYRRGQFLQAMSLYKEALRALPRLGGAEPQLAGEIHLYLGTTLGQTGHLDEAVEAYTQAREWFEGAQRPEQVGEALMGLGNILSAGGELEGAQSLYERARALFEQHEDLEAIARVRSSLGMVLMQAGRPREAVEHFQASLAISRRLESGADECRALAELARCLFVCGDRAQAAEFAERAVARSREVGRPDEGARAGIVLGVLAAERGDTEVAVGAMQEAAAQCRRSGMAVELVTIYRELARLAGRQGHHEEAAAYHEQAFEALRAVRSTDTVAAIHLADPIGLRAKAVASPKQPR</sequence>
<evidence type="ECO:0000256" key="4">
    <source>
        <dbReference type="ARBA" id="ARBA00022803"/>
    </source>
</evidence>
<dbReference type="InterPro" id="IPR010982">
    <property type="entry name" value="Lambda_DNA-bd_dom_sf"/>
</dbReference>
<organism evidence="8 9">
    <name type="scientific">Candidatus Segetimicrobium genomatis</name>
    <dbReference type="NCBI Taxonomy" id="2569760"/>
    <lineage>
        <taxon>Bacteria</taxon>
        <taxon>Bacillati</taxon>
        <taxon>Candidatus Sysuimicrobiota</taxon>
        <taxon>Candidatus Sysuimicrobiia</taxon>
        <taxon>Candidatus Sysuimicrobiales</taxon>
        <taxon>Candidatus Segetimicrobiaceae</taxon>
        <taxon>Candidatus Segetimicrobium</taxon>
    </lineage>
</organism>
<dbReference type="SUPFAM" id="SSF48452">
    <property type="entry name" value="TPR-like"/>
    <property type="match status" value="3"/>
</dbReference>
<dbReference type="Gene3D" id="1.10.260.40">
    <property type="entry name" value="lambda repressor-like DNA-binding domains"/>
    <property type="match status" value="1"/>
</dbReference>
<dbReference type="Proteomes" id="UP000320393">
    <property type="component" value="Unassembled WGS sequence"/>
</dbReference>
<dbReference type="InterPro" id="IPR019734">
    <property type="entry name" value="TPR_rpt"/>
</dbReference>
<dbReference type="Pfam" id="PF13374">
    <property type="entry name" value="TPR_10"/>
    <property type="match status" value="1"/>
</dbReference>
<keyword evidence="2" id="KW-0963">Cytoplasm</keyword>
<dbReference type="InterPro" id="IPR011990">
    <property type="entry name" value="TPR-like_helical_dom_sf"/>
</dbReference>
<dbReference type="InterPro" id="IPR041617">
    <property type="entry name" value="TPR_MalT"/>
</dbReference>
<dbReference type="InterPro" id="IPR001387">
    <property type="entry name" value="Cro/C1-type_HTH"/>
</dbReference>
<dbReference type="PROSITE" id="PS50005">
    <property type="entry name" value="TPR"/>
    <property type="match status" value="2"/>
</dbReference>
<dbReference type="InterPro" id="IPR051476">
    <property type="entry name" value="Bac_ResReg_Asp_Phosphatase"/>
</dbReference>
<evidence type="ECO:0000313" key="9">
    <source>
        <dbReference type="Proteomes" id="UP000320393"/>
    </source>
</evidence>
<keyword evidence="4 6" id="KW-0802">TPR repeat</keyword>
<dbReference type="GO" id="GO:0003677">
    <property type="term" value="F:DNA binding"/>
    <property type="evidence" value="ECO:0007669"/>
    <property type="project" value="InterPro"/>
</dbReference>
<gene>
    <name evidence="8" type="ORF">E6H02_03700</name>
</gene>
<proteinExistence type="inferred from homology"/>
<evidence type="ECO:0000256" key="3">
    <source>
        <dbReference type="ARBA" id="ARBA00022737"/>
    </source>
</evidence>
<dbReference type="SMART" id="SM00530">
    <property type="entry name" value="HTH_XRE"/>
    <property type="match status" value="1"/>
</dbReference>
<feature type="repeat" description="TPR" evidence="6">
    <location>
        <begin position="277"/>
        <end position="310"/>
    </location>
</feature>
<evidence type="ECO:0000256" key="1">
    <source>
        <dbReference type="ARBA" id="ARBA00004496"/>
    </source>
</evidence>
<dbReference type="Pfam" id="PF13424">
    <property type="entry name" value="TPR_12"/>
    <property type="match status" value="1"/>
</dbReference>
<comment type="similarity">
    <text evidence="5">Belongs to the Rap family.</text>
</comment>
<name>A0A537M2X0_9BACT</name>
<evidence type="ECO:0000256" key="5">
    <source>
        <dbReference type="ARBA" id="ARBA00038253"/>
    </source>
</evidence>
<feature type="repeat" description="TPR" evidence="6">
    <location>
        <begin position="155"/>
        <end position="188"/>
    </location>
</feature>
<dbReference type="GO" id="GO:0005737">
    <property type="term" value="C:cytoplasm"/>
    <property type="evidence" value="ECO:0007669"/>
    <property type="project" value="UniProtKB-SubCell"/>
</dbReference>
<comment type="caution">
    <text evidence="8">The sequence shown here is derived from an EMBL/GenBank/DDBJ whole genome shotgun (WGS) entry which is preliminary data.</text>
</comment>
<comment type="subcellular location">
    <subcellularLocation>
        <location evidence="1">Cytoplasm</location>
    </subcellularLocation>
</comment>
<dbReference type="Gene3D" id="1.25.40.10">
    <property type="entry name" value="Tetratricopeptide repeat domain"/>
    <property type="match status" value="2"/>
</dbReference>
<dbReference type="PROSITE" id="PS50943">
    <property type="entry name" value="HTH_CROC1"/>
    <property type="match status" value="1"/>
</dbReference>
<reference evidence="8 9" key="1">
    <citation type="journal article" date="2019" name="Nat. Microbiol.">
        <title>Mediterranean grassland soil C-N compound turnover is dependent on rainfall and depth, and is mediated by genomically divergent microorganisms.</title>
        <authorList>
            <person name="Diamond S."/>
            <person name="Andeer P.F."/>
            <person name="Li Z."/>
            <person name="Crits-Christoph A."/>
            <person name="Burstein D."/>
            <person name="Anantharaman K."/>
            <person name="Lane K.R."/>
            <person name="Thomas B.C."/>
            <person name="Pan C."/>
            <person name="Northen T.R."/>
            <person name="Banfield J.F."/>
        </authorList>
    </citation>
    <scope>NUCLEOTIDE SEQUENCE [LARGE SCALE GENOMIC DNA]</scope>
    <source>
        <strain evidence="8">NP_5</strain>
    </source>
</reference>
<dbReference type="CDD" id="cd00093">
    <property type="entry name" value="HTH_XRE"/>
    <property type="match status" value="1"/>
</dbReference>
<feature type="domain" description="HTH cro/C1-type" evidence="7">
    <location>
        <begin position="10"/>
        <end position="63"/>
    </location>
</feature>
<evidence type="ECO:0000256" key="6">
    <source>
        <dbReference type="PROSITE-ProRule" id="PRU00339"/>
    </source>
</evidence>
<dbReference type="EMBL" id="VBAM01000121">
    <property type="protein sequence ID" value="TMJ14217.1"/>
    <property type="molecule type" value="Genomic_DNA"/>
</dbReference>
<dbReference type="SUPFAM" id="SSF47413">
    <property type="entry name" value="lambda repressor-like DNA-binding domains"/>
    <property type="match status" value="1"/>
</dbReference>
<protein>
    <submittedName>
        <fullName evidence="8">Tetratricopeptide repeat protein</fullName>
    </submittedName>
</protein>
<dbReference type="SMART" id="SM00028">
    <property type="entry name" value="TPR"/>
    <property type="match status" value="7"/>
</dbReference>
<keyword evidence="3" id="KW-0677">Repeat</keyword>
<evidence type="ECO:0000256" key="2">
    <source>
        <dbReference type="ARBA" id="ARBA00022490"/>
    </source>
</evidence>